<dbReference type="PROSITE" id="PS51194">
    <property type="entry name" value="HELICASE_CTER"/>
    <property type="match status" value="1"/>
</dbReference>
<feature type="compositionally biased region" description="Acidic residues" evidence="7">
    <location>
        <begin position="531"/>
        <end position="549"/>
    </location>
</feature>
<dbReference type="SUPFAM" id="SSF52540">
    <property type="entry name" value="P-loop containing nucleoside triphosphate hydrolases"/>
    <property type="match status" value="1"/>
</dbReference>
<dbReference type="OrthoDB" id="4310724at2759"/>
<feature type="region of interest" description="Disordered" evidence="7">
    <location>
        <begin position="95"/>
        <end position="241"/>
    </location>
</feature>
<organism evidence="10 11">
    <name type="scientific">Triparma columacea</name>
    <dbReference type="NCBI Taxonomy" id="722753"/>
    <lineage>
        <taxon>Eukaryota</taxon>
        <taxon>Sar</taxon>
        <taxon>Stramenopiles</taxon>
        <taxon>Ochrophyta</taxon>
        <taxon>Bolidophyceae</taxon>
        <taxon>Parmales</taxon>
        <taxon>Triparmaceae</taxon>
        <taxon>Triparma</taxon>
    </lineage>
</organism>
<dbReference type="PROSITE" id="PS00039">
    <property type="entry name" value="DEAD_ATP_HELICASE"/>
    <property type="match status" value="1"/>
</dbReference>
<feature type="compositionally biased region" description="Basic and acidic residues" evidence="7">
    <location>
        <begin position="39"/>
        <end position="55"/>
    </location>
</feature>
<reference evidence="11" key="1">
    <citation type="journal article" date="2023" name="Commun. Biol.">
        <title>Genome analysis of Parmales, the sister group of diatoms, reveals the evolutionary specialization of diatoms from phago-mixotrophs to photoautotrophs.</title>
        <authorList>
            <person name="Ban H."/>
            <person name="Sato S."/>
            <person name="Yoshikawa S."/>
            <person name="Yamada K."/>
            <person name="Nakamura Y."/>
            <person name="Ichinomiya M."/>
            <person name="Sato N."/>
            <person name="Blanc-Mathieu R."/>
            <person name="Endo H."/>
            <person name="Kuwata A."/>
            <person name="Ogata H."/>
        </authorList>
    </citation>
    <scope>NUCLEOTIDE SEQUENCE [LARGE SCALE GENOMIC DNA]</scope>
</reference>
<proteinExistence type="inferred from homology"/>
<sequence length="1010" mass="111143">MAMSSKSPPNKPKAKKKGRVAFTEVVDSAFDQAEFDSNIGHHYDSKNEGGRRKKQMKDLFDEKEIASSGAFGWGMMMGGIEVVDASNYLVVSEQKIGNGSKGKDKQTLKNTSLDDPASPPSSDDDEEDPFGDCDISDEEGDIMILEPGEKRPAKESNRSKVVDKNAGGDWEGELEKGEWDDSDDEDDEEKAKFEPNVKKEKIKKEKAKKEKAKKENVKKEKAKKESTSDLPLPTPPHTLTPFEKKAKTLSTVSNLLQYHKTTTTLQTKWQITCSGITLPYLVAHNFARLGYPSPMAIQAATLPSAILGRRDIVGAAPTGSGKTLCYGLSLVMGCLKDLESETELGDGMKALVLVPTRELAMQVTKEITEYCKVPDEKVLKELRGDSKKKKKKKKKKEPKLLETEGIVRVCAIVGGLSKEKQERVLKNKPEIVVATPGRLWELMSSNEHPHLNDFSCLKYLVIDEADRMVKQGNFPQLEKIFDDINQEEDSEEEDDSEEEEDSEEEQEQEGSEESEEEEEEGGEKEDSEKKDDDEDSKESSSDSEEEMTEAEIEAFLGFNPEPATKMLSDNILARNEELKKTTKPSDVVSNSTSSSSSNNKATPARTKGKLDKKLRQTFIYSATLTLPAPAKKEDKKGAEKQKRGKRATGENENILETIMNKAGSKGVIKVVDLSVEGDDATTVNTKASTVSKSNQKTVKLPPGLTLFQARCTQLHKDSYTYAFLATTAQGNKGPSIVFCNSIVGVKRVARTLEELGMQVRSLHADMPQKQRFKALEALRNPKSRCVLVATDVAARGIDIPEVSSVIHYDLPRSGGVDTFVHRSGRTARGVGTIGTSLSLVGPKEEKAHMQICKALYGVTVDGKAVELSPAPFDSHLLAAAQERVNLAEKIVKCDEAEQKKAASNSWFAKAAEDAGLELDDTLMEELEGKGDGKKGVQKFKEASQARDKLRKLLKKPMRKQLHGKFLTGSVGLKRSLELSGGVAGGLGKRGGLEDDRKLNKHGKKARTRIR</sequence>
<dbReference type="SMART" id="SM00487">
    <property type="entry name" value="DEXDc"/>
    <property type="match status" value="1"/>
</dbReference>
<evidence type="ECO:0000256" key="2">
    <source>
        <dbReference type="ARBA" id="ARBA00022801"/>
    </source>
</evidence>
<feature type="compositionally biased region" description="Basic and acidic residues" evidence="7">
    <location>
        <begin position="189"/>
        <end position="203"/>
    </location>
</feature>
<dbReference type="Pfam" id="PF00271">
    <property type="entry name" value="Helicase_C"/>
    <property type="match status" value="1"/>
</dbReference>
<dbReference type="InterPro" id="IPR011545">
    <property type="entry name" value="DEAD/DEAH_box_helicase_dom"/>
</dbReference>
<accession>A0A9W7LG29</accession>
<dbReference type="GO" id="GO:0005524">
    <property type="term" value="F:ATP binding"/>
    <property type="evidence" value="ECO:0007669"/>
    <property type="project" value="UniProtKB-UniRule"/>
</dbReference>
<evidence type="ECO:0000259" key="8">
    <source>
        <dbReference type="PROSITE" id="PS51192"/>
    </source>
</evidence>
<evidence type="ECO:0000256" key="1">
    <source>
        <dbReference type="ARBA" id="ARBA00022741"/>
    </source>
</evidence>
<dbReference type="EC" id="3.6.4.13" evidence="6"/>
<comment type="function">
    <text evidence="6">RNA helicase.</text>
</comment>
<dbReference type="CDD" id="cd18787">
    <property type="entry name" value="SF2_C_DEAD"/>
    <property type="match status" value="1"/>
</dbReference>
<dbReference type="InterPro" id="IPR027417">
    <property type="entry name" value="P-loop_NTPase"/>
</dbReference>
<feature type="compositionally biased region" description="Basic and acidic residues" evidence="7">
    <location>
        <begin position="212"/>
        <end position="227"/>
    </location>
</feature>
<dbReference type="GO" id="GO:0016787">
    <property type="term" value="F:hydrolase activity"/>
    <property type="evidence" value="ECO:0007669"/>
    <property type="project" value="UniProtKB-KW"/>
</dbReference>
<dbReference type="GO" id="GO:0003724">
    <property type="term" value="F:RNA helicase activity"/>
    <property type="evidence" value="ECO:0007669"/>
    <property type="project" value="UniProtKB-EC"/>
</dbReference>
<dbReference type="PROSITE" id="PS51192">
    <property type="entry name" value="HELICASE_ATP_BIND_1"/>
    <property type="match status" value="1"/>
</dbReference>
<evidence type="ECO:0000256" key="7">
    <source>
        <dbReference type="SAM" id="MobiDB-lite"/>
    </source>
</evidence>
<feature type="compositionally biased region" description="Basic and acidic residues" evidence="7">
    <location>
        <begin position="630"/>
        <end position="641"/>
    </location>
</feature>
<feature type="compositionally biased region" description="Acidic residues" evidence="7">
    <location>
        <begin position="484"/>
        <end position="523"/>
    </location>
</feature>
<dbReference type="InterPro" id="IPR014001">
    <property type="entry name" value="Helicase_ATP-bd"/>
</dbReference>
<dbReference type="Pfam" id="PF00270">
    <property type="entry name" value="DEAD"/>
    <property type="match status" value="2"/>
</dbReference>
<keyword evidence="3 6" id="KW-0347">Helicase</keyword>
<dbReference type="SMART" id="SM00490">
    <property type="entry name" value="HELICc"/>
    <property type="match status" value="1"/>
</dbReference>
<feature type="region of interest" description="Disordered" evidence="7">
    <location>
        <begin position="481"/>
        <end position="549"/>
    </location>
</feature>
<evidence type="ECO:0000313" key="11">
    <source>
        <dbReference type="Proteomes" id="UP001165065"/>
    </source>
</evidence>
<comment type="domain">
    <text evidence="6">The Q motif is unique to and characteristic of the DEAD box family of RNA helicases and controls ATP binding and hydrolysis.</text>
</comment>
<comment type="caution">
    <text evidence="10">The sequence shown here is derived from an EMBL/GenBank/DDBJ whole genome shotgun (WGS) entry which is preliminary data.</text>
</comment>
<name>A0A9W7LG29_9STRA</name>
<feature type="domain" description="Helicase C-terminal" evidence="9">
    <location>
        <begin position="718"/>
        <end position="876"/>
    </location>
</feature>
<feature type="compositionally biased region" description="Acidic residues" evidence="7">
    <location>
        <begin position="122"/>
        <end position="141"/>
    </location>
</feature>
<keyword evidence="2 6" id="KW-0378">Hydrolase</keyword>
<keyword evidence="1 6" id="KW-0547">Nucleotide-binding</keyword>
<evidence type="ECO:0000256" key="5">
    <source>
        <dbReference type="ARBA" id="ARBA00022884"/>
    </source>
</evidence>
<dbReference type="EMBL" id="BRYA01000379">
    <property type="protein sequence ID" value="GMI48207.1"/>
    <property type="molecule type" value="Genomic_DNA"/>
</dbReference>
<comment type="catalytic activity">
    <reaction evidence="6">
        <text>ATP + H2O = ADP + phosphate + H(+)</text>
        <dbReference type="Rhea" id="RHEA:13065"/>
        <dbReference type="ChEBI" id="CHEBI:15377"/>
        <dbReference type="ChEBI" id="CHEBI:15378"/>
        <dbReference type="ChEBI" id="CHEBI:30616"/>
        <dbReference type="ChEBI" id="CHEBI:43474"/>
        <dbReference type="ChEBI" id="CHEBI:456216"/>
        <dbReference type="EC" id="3.6.4.13"/>
    </reaction>
</comment>
<evidence type="ECO:0000313" key="10">
    <source>
        <dbReference type="EMBL" id="GMI48207.1"/>
    </source>
</evidence>
<dbReference type="Gene3D" id="3.40.50.300">
    <property type="entry name" value="P-loop containing nucleotide triphosphate hydrolases"/>
    <property type="match status" value="2"/>
</dbReference>
<gene>
    <name evidence="10" type="ORF">TrCOL_g9153</name>
</gene>
<feature type="compositionally biased region" description="Low complexity" evidence="7">
    <location>
        <begin position="589"/>
        <end position="599"/>
    </location>
</feature>
<feature type="compositionally biased region" description="Basic residues" evidence="7">
    <location>
        <begin position="998"/>
        <end position="1010"/>
    </location>
</feature>
<dbReference type="Proteomes" id="UP001165065">
    <property type="component" value="Unassembled WGS sequence"/>
</dbReference>
<feature type="region of interest" description="Disordered" evidence="7">
    <location>
        <begin position="578"/>
        <end position="610"/>
    </location>
</feature>
<dbReference type="AlphaFoldDB" id="A0A9W7LG29"/>
<comment type="similarity">
    <text evidence="6">Belongs to the DEAD box helicase family.</text>
</comment>
<dbReference type="GO" id="GO:0003723">
    <property type="term" value="F:RNA binding"/>
    <property type="evidence" value="ECO:0007669"/>
    <property type="project" value="UniProtKB-UniRule"/>
</dbReference>
<evidence type="ECO:0000256" key="4">
    <source>
        <dbReference type="ARBA" id="ARBA00022840"/>
    </source>
</evidence>
<feature type="region of interest" description="Disordered" evidence="7">
    <location>
        <begin position="981"/>
        <end position="1010"/>
    </location>
</feature>
<keyword evidence="4 6" id="KW-0067">ATP-binding</keyword>
<evidence type="ECO:0000256" key="6">
    <source>
        <dbReference type="RuleBase" id="RU365068"/>
    </source>
</evidence>
<protein>
    <recommendedName>
        <fullName evidence="6">ATP-dependent RNA helicase</fullName>
        <ecNumber evidence="6">3.6.4.13</ecNumber>
    </recommendedName>
</protein>
<feature type="domain" description="Helicase ATP-binding" evidence="8">
    <location>
        <begin position="303"/>
        <end position="642"/>
    </location>
</feature>
<keyword evidence="11" id="KW-1185">Reference proteome</keyword>
<keyword evidence="5 6" id="KW-0694">RNA-binding</keyword>
<dbReference type="PANTHER" id="PTHR24031">
    <property type="entry name" value="RNA HELICASE"/>
    <property type="match status" value="1"/>
</dbReference>
<feature type="region of interest" description="Disordered" evidence="7">
    <location>
        <begin position="36"/>
        <end position="55"/>
    </location>
</feature>
<dbReference type="InterPro" id="IPR001650">
    <property type="entry name" value="Helicase_C-like"/>
</dbReference>
<feature type="region of interest" description="Disordered" evidence="7">
    <location>
        <begin position="630"/>
        <end position="652"/>
    </location>
</feature>
<evidence type="ECO:0000256" key="3">
    <source>
        <dbReference type="ARBA" id="ARBA00022806"/>
    </source>
</evidence>
<evidence type="ECO:0000259" key="9">
    <source>
        <dbReference type="PROSITE" id="PS51194"/>
    </source>
</evidence>
<dbReference type="InterPro" id="IPR000629">
    <property type="entry name" value="RNA-helicase_DEAD-box_CS"/>
</dbReference>
<feature type="compositionally biased region" description="Basic and acidic residues" evidence="7">
    <location>
        <begin position="147"/>
        <end position="163"/>
    </location>
</feature>